<accession>A0ABR3FKR0</accession>
<dbReference type="PANTHER" id="PTHR34066:SF1">
    <property type="entry name" value="DUF1764 FAMILY PROTEIN"/>
    <property type="match status" value="1"/>
</dbReference>
<protein>
    <recommendedName>
        <fullName evidence="4">DUF1764-domain-containing protein</fullName>
    </recommendedName>
</protein>
<evidence type="ECO:0000313" key="3">
    <source>
        <dbReference type="Proteomes" id="UP001465976"/>
    </source>
</evidence>
<feature type="compositionally biased region" description="Basic and acidic residues" evidence="1">
    <location>
        <begin position="71"/>
        <end position="119"/>
    </location>
</feature>
<evidence type="ECO:0008006" key="4">
    <source>
        <dbReference type="Google" id="ProtNLM"/>
    </source>
</evidence>
<dbReference type="InterPro" id="IPR013885">
    <property type="entry name" value="DUF1764_euk"/>
</dbReference>
<gene>
    <name evidence="2" type="ORF">V5O48_005987</name>
</gene>
<dbReference type="EMBL" id="JBAHYK010000256">
    <property type="protein sequence ID" value="KAL0575987.1"/>
    <property type="molecule type" value="Genomic_DNA"/>
</dbReference>
<feature type="region of interest" description="Disordered" evidence="1">
    <location>
        <begin position="1"/>
        <end position="126"/>
    </location>
</feature>
<feature type="compositionally biased region" description="Low complexity" evidence="1">
    <location>
        <begin position="20"/>
        <end position="31"/>
    </location>
</feature>
<name>A0ABR3FKR0_9AGAR</name>
<comment type="caution">
    <text evidence="2">The sequence shown here is derived from an EMBL/GenBank/DDBJ whole genome shotgun (WGS) entry which is preliminary data.</text>
</comment>
<proteinExistence type="predicted"/>
<evidence type="ECO:0000313" key="2">
    <source>
        <dbReference type="EMBL" id="KAL0575987.1"/>
    </source>
</evidence>
<feature type="compositionally biased region" description="Polar residues" evidence="1">
    <location>
        <begin position="43"/>
        <end position="53"/>
    </location>
</feature>
<keyword evidence="3" id="KW-1185">Reference proteome</keyword>
<organism evidence="2 3">
    <name type="scientific">Marasmius crinis-equi</name>
    <dbReference type="NCBI Taxonomy" id="585013"/>
    <lineage>
        <taxon>Eukaryota</taxon>
        <taxon>Fungi</taxon>
        <taxon>Dikarya</taxon>
        <taxon>Basidiomycota</taxon>
        <taxon>Agaricomycotina</taxon>
        <taxon>Agaricomycetes</taxon>
        <taxon>Agaricomycetidae</taxon>
        <taxon>Agaricales</taxon>
        <taxon>Marasmiineae</taxon>
        <taxon>Marasmiaceae</taxon>
        <taxon>Marasmius</taxon>
    </lineage>
</organism>
<evidence type="ECO:0000256" key="1">
    <source>
        <dbReference type="SAM" id="MobiDB-lite"/>
    </source>
</evidence>
<dbReference type="Proteomes" id="UP001465976">
    <property type="component" value="Unassembled WGS sequence"/>
</dbReference>
<sequence length="140" mass="15417">MPPSEIDDIFASKGKAKVVSKPAPESSSTSKPKPEKKRKRKQAASTLTTSSAPETVVDPSIQLPSSKRQKVVKESVELKVKTKPSKMDKTEDEARFKDSRGTGPRRKTEEGWSVFKEDELGINDEGGDTPLCPFDCQCCF</sequence>
<reference evidence="2 3" key="1">
    <citation type="submission" date="2024-02" db="EMBL/GenBank/DDBJ databases">
        <title>A draft genome for the cacao thread blight pathogen Marasmius crinis-equi.</title>
        <authorList>
            <person name="Cohen S.P."/>
            <person name="Baruah I.K."/>
            <person name="Amoako-Attah I."/>
            <person name="Bukari Y."/>
            <person name="Meinhardt L.W."/>
            <person name="Bailey B.A."/>
        </authorList>
    </citation>
    <scope>NUCLEOTIDE SEQUENCE [LARGE SCALE GENOMIC DNA]</scope>
    <source>
        <strain evidence="2 3">GH-76</strain>
    </source>
</reference>
<dbReference type="PANTHER" id="PTHR34066">
    <property type="entry name" value="GROWTH FACTOR 2"/>
    <property type="match status" value="1"/>
</dbReference>
<dbReference type="Pfam" id="PF08576">
    <property type="entry name" value="DUF1764"/>
    <property type="match status" value="1"/>
</dbReference>